<comment type="subcellular location">
    <subcellularLocation>
        <location evidence="1">Plastid</location>
        <location evidence="1">Chloroplast</location>
    </subcellularLocation>
</comment>
<dbReference type="GO" id="GO:0005739">
    <property type="term" value="C:mitochondrion"/>
    <property type="evidence" value="ECO:0007669"/>
    <property type="project" value="TreeGrafter"/>
</dbReference>
<dbReference type="Pfam" id="PF00762">
    <property type="entry name" value="Ferrochelatase"/>
    <property type="match status" value="1"/>
</dbReference>
<feature type="signal peptide" evidence="8">
    <location>
        <begin position="1"/>
        <end position="23"/>
    </location>
</feature>
<keyword evidence="4" id="KW-0456">Lyase</keyword>
<comment type="similarity">
    <text evidence="7">Belongs to the ferrochelatase family.</text>
</comment>
<sequence length="317" mass="34319">MPSPTASLVAFGLVFAFLAPVEAFAPAGVPLTGRRVLTGAPSLASSASSAVRPSLLSLRSSAVSNPPEGSIFSNLFGGARMVSEAPSQAQAAYPAQQDKVGILFLNLGGPESLDEVEDFLYNLFNDPDIIRLPGPLKPLQSFIARRIATARAPSSREAYESIGGGSPIVDLTMEQGKALEEELSRRGVECKTYVGMRYWYPFTEEAVDRLLRDGVNRLVVLPLYPQYSISTSGSSLRLLQQMMEDSPHSWDPRKIDHTVIPSWFSHPGYVATQAELIGKQLEEFEGNPADVKVMFSAHGVPVSYVEATRVTSRSAQS</sequence>
<evidence type="ECO:0000256" key="2">
    <source>
        <dbReference type="ARBA" id="ARBA00023004"/>
    </source>
</evidence>
<gene>
    <name evidence="9" type="ORF">HAND00432_LOCUS20737</name>
</gene>
<evidence type="ECO:0008006" key="10">
    <source>
        <dbReference type="Google" id="ProtNLM"/>
    </source>
</evidence>
<dbReference type="NCBIfam" id="TIGR00109">
    <property type="entry name" value="hemH"/>
    <property type="match status" value="1"/>
</dbReference>
<comment type="catalytic activity">
    <reaction evidence="6">
        <text>heme b + 2 H(+) = protoporphyrin IX + Fe(2+)</text>
        <dbReference type="Rhea" id="RHEA:22584"/>
        <dbReference type="ChEBI" id="CHEBI:15378"/>
        <dbReference type="ChEBI" id="CHEBI:29033"/>
        <dbReference type="ChEBI" id="CHEBI:57306"/>
        <dbReference type="ChEBI" id="CHEBI:60344"/>
        <dbReference type="EC" id="4.98.1.1"/>
    </reaction>
</comment>
<evidence type="ECO:0000256" key="8">
    <source>
        <dbReference type="SAM" id="SignalP"/>
    </source>
</evidence>
<protein>
    <recommendedName>
        <fullName evidence="10">Ferrochelatase</fullName>
    </recommendedName>
</protein>
<dbReference type="PANTHER" id="PTHR11108">
    <property type="entry name" value="FERROCHELATASE"/>
    <property type="match status" value="1"/>
</dbReference>
<dbReference type="GO" id="GO:0004325">
    <property type="term" value="F:ferrochelatase activity"/>
    <property type="evidence" value="ECO:0007669"/>
    <property type="project" value="UniProtKB-EC"/>
</dbReference>
<name>A0A7S1H7W8_HEMAN</name>
<dbReference type="FunFam" id="3.40.50.1400:FF:000006">
    <property type="entry name" value="Ferrochelatase"/>
    <property type="match status" value="1"/>
</dbReference>
<dbReference type="Gene3D" id="3.40.50.1400">
    <property type="match status" value="1"/>
</dbReference>
<organism evidence="9">
    <name type="scientific">Hemiselmis andersenii</name>
    <name type="common">Cryptophyte alga</name>
    <dbReference type="NCBI Taxonomy" id="464988"/>
    <lineage>
        <taxon>Eukaryota</taxon>
        <taxon>Cryptophyceae</taxon>
        <taxon>Cryptomonadales</taxon>
        <taxon>Hemiselmidaceae</taxon>
        <taxon>Hemiselmis</taxon>
    </lineage>
</organism>
<keyword evidence="3" id="KW-0350">Heme biosynthesis</keyword>
<evidence type="ECO:0000256" key="6">
    <source>
        <dbReference type="ARBA" id="ARBA00049380"/>
    </source>
</evidence>
<dbReference type="SUPFAM" id="SSF53800">
    <property type="entry name" value="Chelatase"/>
    <property type="match status" value="1"/>
</dbReference>
<dbReference type="CDD" id="cd03411">
    <property type="entry name" value="Ferrochelatase_N"/>
    <property type="match status" value="1"/>
</dbReference>
<evidence type="ECO:0000256" key="4">
    <source>
        <dbReference type="ARBA" id="ARBA00023239"/>
    </source>
</evidence>
<dbReference type="GO" id="GO:0006783">
    <property type="term" value="P:heme biosynthetic process"/>
    <property type="evidence" value="ECO:0007669"/>
    <property type="project" value="UniProtKB-KW"/>
</dbReference>
<keyword evidence="2" id="KW-0408">Iron</keyword>
<keyword evidence="5" id="KW-0627">Porphyrin biosynthesis</keyword>
<reference evidence="9" key="1">
    <citation type="submission" date="2021-01" db="EMBL/GenBank/DDBJ databases">
        <authorList>
            <person name="Corre E."/>
            <person name="Pelletier E."/>
            <person name="Niang G."/>
            <person name="Scheremetjew M."/>
            <person name="Finn R."/>
            <person name="Kale V."/>
            <person name="Holt S."/>
            <person name="Cochrane G."/>
            <person name="Meng A."/>
            <person name="Brown T."/>
            <person name="Cohen L."/>
        </authorList>
    </citation>
    <scope>NUCLEOTIDE SEQUENCE</scope>
    <source>
        <strain evidence="9">CCMP644</strain>
    </source>
</reference>
<dbReference type="EMBL" id="HBFX01034426">
    <property type="protein sequence ID" value="CAD8969739.1"/>
    <property type="molecule type" value="Transcribed_RNA"/>
</dbReference>
<evidence type="ECO:0000256" key="5">
    <source>
        <dbReference type="ARBA" id="ARBA00023244"/>
    </source>
</evidence>
<evidence type="ECO:0000313" key="9">
    <source>
        <dbReference type="EMBL" id="CAD8969739.1"/>
    </source>
</evidence>
<accession>A0A7S1H7W8</accession>
<dbReference type="PANTHER" id="PTHR11108:SF1">
    <property type="entry name" value="FERROCHELATASE, MITOCHONDRIAL"/>
    <property type="match status" value="1"/>
</dbReference>
<dbReference type="AlphaFoldDB" id="A0A7S1H7W8"/>
<feature type="chain" id="PRO_5030554725" description="Ferrochelatase" evidence="8">
    <location>
        <begin position="24"/>
        <end position="317"/>
    </location>
</feature>
<evidence type="ECO:0000256" key="7">
    <source>
        <dbReference type="RuleBase" id="RU004185"/>
    </source>
</evidence>
<dbReference type="InterPro" id="IPR001015">
    <property type="entry name" value="Ferrochelatase"/>
</dbReference>
<dbReference type="GO" id="GO:0009507">
    <property type="term" value="C:chloroplast"/>
    <property type="evidence" value="ECO:0007669"/>
    <property type="project" value="UniProtKB-SubCell"/>
</dbReference>
<dbReference type="InterPro" id="IPR033659">
    <property type="entry name" value="Ferrochelatase_N"/>
</dbReference>
<keyword evidence="8" id="KW-0732">Signal</keyword>
<evidence type="ECO:0000256" key="1">
    <source>
        <dbReference type="ARBA" id="ARBA00004229"/>
    </source>
</evidence>
<proteinExistence type="inferred from homology"/>
<evidence type="ECO:0000256" key="3">
    <source>
        <dbReference type="ARBA" id="ARBA00023133"/>
    </source>
</evidence>